<reference evidence="12" key="1">
    <citation type="submission" date="2015-07" db="EMBL/GenBank/DDBJ databases">
        <title>MeaNS - Measles Nucleotide Surveillance Program.</title>
        <authorList>
            <person name="Tran T."/>
            <person name="Druce J."/>
        </authorList>
    </citation>
    <scope>NUCLEOTIDE SEQUENCE</scope>
    <source>
        <strain evidence="12">UCB-OBI-ISO-001</strain>
        <tissue evidence="12">Gonad</tissue>
    </source>
</reference>
<dbReference type="EMBL" id="KQ423395">
    <property type="protein sequence ID" value="KOF73000.1"/>
    <property type="molecule type" value="Genomic_DNA"/>
</dbReference>
<evidence type="ECO:0000256" key="2">
    <source>
        <dbReference type="ARBA" id="ARBA00004514"/>
    </source>
</evidence>
<keyword evidence="9" id="KW-0968">Cytoplasmic vesicle</keyword>
<dbReference type="AlphaFoldDB" id="A0A0L8G8V3"/>
<dbReference type="GO" id="GO:0005776">
    <property type="term" value="C:autophagosome"/>
    <property type="evidence" value="ECO:0007669"/>
    <property type="project" value="UniProtKB-SubCell"/>
</dbReference>
<evidence type="ECO:0000313" key="12">
    <source>
        <dbReference type="EMBL" id="KOF73000.1"/>
    </source>
</evidence>
<keyword evidence="5" id="KW-0805">Transcription regulation</keyword>
<evidence type="ECO:0000256" key="11">
    <source>
        <dbReference type="SAM" id="MobiDB-lite"/>
    </source>
</evidence>
<evidence type="ECO:0000256" key="5">
    <source>
        <dbReference type="ARBA" id="ARBA00023015"/>
    </source>
</evidence>
<keyword evidence="7" id="KW-0804">Transcription</keyword>
<feature type="region of interest" description="Disordered" evidence="11">
    <location>
        <begin position="179"/>
        <end position="207"/>
    </location>
</feature>
<evidence type="ECO:0000256" key="7">
    <source>
        <dbReference type="ARBA" id="ARBA00023163"/>
    </source>
</evidence>
<evidence type="ECO:0008006" key="13">
    <source>
        <dbReference type="Google" id="ProtNLM"/>
    </source>
</evidence>
<evidence type="ECO:0000256" key="9">
    <source>
        <dbReference type="ARBA" id="ARBA00023329"/>
    </source>
</evidence>
<evidence type="ECO:0000256" key="3">
    <source>
        <dbReference type="ARBA" id="ARBA00022490"/>
    </source>
</evidence>
<keyword evidence="4" id="KW-0072">Autophagy</keyword>
<accession>A0A0L8G8V3</accession>
<dbReference type="PANTHER" id="PTHR31671:SF3">
    <property type="entry name" value="DIABETES AND OBESITY REGULATED, ISOFORM G"/>
    <property type="match status" value="1"/>
</dbReference>
<evidence type="ECO:0000256" key="1">
    <source>
        <dbReference type="ARBA" id="ARBA00004419"/>
    </source>
</evidence>
<dbReference type="InterPro" id="IPR029431">
    <property type="entry name" value="TP53INP"/>
</dbReference>
<gene>
    <name evidence="12" type="ORF">OCBIM_22038547mg</name>
</gene>
<sequence length="323" mass="36505">MLKGVADFFFGTGSADSEQQCEELNIKTHVTEEDWIFVETQTQDAVDESLPSVTLETADNTAATTEDIHLDTASSEQECSNNSKCDELEDITVVHPHLDLVPITKTCTWDTALPAEHPLVRHSDYICIFSVCPSESWIVDPPACFTASQRGSEESSVLQTTMENLLIEHPSMSVYDSYARSINSDGDDDDGDDEDDDNDEEEGRVVADNDNVEHVTAVNLHPVSSFRNISLPLTRSQPVHNNQTGRCHQNLTNAQPLLTKLKTYRLMLQKQSYEQSHHYNKKYLNKNNKCVEYSHLGKRQRHRARYQCPSGRMNGRIGQRRAF</sequence>
<dbReference type="OrthoDB" id="10041339at2759"/>
<proteinExistence type="predicted"/>
<dbReference type="GO" id="GO:0016604">
    <property type="term" value="C:nuclear body"/>
    <property type="evidence" value="ECO:0007669"/>
    <property type="project" value="UniProtKB-SubCell"/>
</dbReference>
<name>A0A0L8G8V3_OCTBM</name>
<dbReference type="GO" id="GO:0005829">
    <property type="term" value="C:cytosol"/>
    <property type="evidence" value="ECO:0007669"/>
    <property type="project" value="UniProtKB-SubCell"/>
</dbReference>
<dbReference type="GO" id="GO:0000045">
    <property type="term" value="P:autophagosome assembly"/>
    <property type="evidence" value="ECO:0007669"/>
    <property type="project" value="TreeGrafter"/>
</dbReference>
<keyword evidence="6" id="KW-0010">Activator</keyword>
<evidence type="ECO:0000256" key="4">
    <source>
        <dbReference type="ARBA" id="ARBA00023006"/>
    </source>
</evidence>
<dbReference type="KEGG" id="obi:106878606"/>
<dbReference type="Pfam" id="PF14839">
    <property type="entry name" value="DOR"/>
    <property type="match status" value="1"/>
</dbReference>
<dbReference type="GO" id="GO:0045893">
    <property type="term" value="P:positive regulation of DNA-templated transcription"/>
    <property type="evidence" value="ECO:0007669"/>
    <property type="project" value="TreeGrafter"/>
</dbReference>
<protein>
    <recommendedName>
        <fullName evidence="13">Tumor protein p53-inducible nuclear protein 1</fullName>
    </recommendedName>
</protein>
<dbReference type="GO" id="GO:0031410">
    <property type="term" value="C:cytoplasmic vesicle"/>
    <property type="evidence" value="ECO:0007669"/>
    <property type="project" value="UniProtKB-KW"/>
</dbReference>
<evidence type="ECO:0000256" key="8">
    <source>
        <dbReference type="ARBA" id="ARBA00023242"/>
    </source>
</evidence>
<dbReference type="PANTHER" id="PTHR31671">
    <property type="entry name" value="DIABETES AND OBESITY REGULATED, ISOFORM G"/>
    <property type="match status" value="1"/>
</dbReference>
<feature type="compositionally biased region" description="Acidic residues" evidence="11">
    <location>
        <begin position="185"/>
        <end position="202"/>
    </location>
</feature>
<keyword evidence="8" id="KW-0539">Nucleus</keyword>
<evidence type="ECO:0000256" key="10">
    <source>
        <dbReference type="ARBA" id="ARBA00034306"/>
    </source>
</evidence>
<keyword evidence="3" id="KW-0963">Cytoplasm</keyword>
<organism evidence="12">
    <name type="scientific">Octopus bimaculoides</name>
    <name type="common">California two-spotted octopus</name>
    <dbReference type="NCBI Taxonomy" id="37653"/>
    <lineage>
        <taxon>Eukaryota</taxon>
        <taxon>Metazoa</taxon>
        <taxon>Spiralia</taxon>
        <taxon>Lophotrochozoa</taxon>
        <taxon>Mollusca</taxon>
        <taxon>Cephalopoda</taxon>
        <taxon>Coleoidea</taxon>
        <taxon>Octopodiformes</taxon>
        <taxon>Octopoda</taxon>
        <taxon>Incirrata</taxon>
        <taxon>Octopodidae</taxon>
        <taxon>Octopus</taxon>
    </lineage>
</organism>
<evidence type="ECO:0000256" key="6">
    <source>
        <dbReference type="ARBA" id="ARBA00023159"/>
    </source>
</evidence>
<comment type="subcellular location">
    <subcellularLocation>
        <location evidence="2">Cytoplasm</location>
        <location evidence="2">Cytosol</location>
    </subcellularLocation>
    <subcellularLocation>
        <location evidence="1">Cytoplasmic vesicle</location>
        <location evidence="1">Autophagosome</location>
    </subcellularLocation>
    <subcellularLocation>
        <location evidence="10">Nucleus</location>
        <location evidence="10">Nuclear body</location>
    </subcellularLocation>
</comment>